<gene>
    <name evidence="19" type="ORF">jhhlp_001589</name>
</gene>
<evidence type="ECO:0000256" key="8">
    <source>
        <dbReference type="ARBA" id="ARBA00023008"/>
    </source>
</evidence>
<comment type="caution">
    <text evidence="19">The sequence shown here is derived from an EMBL/GenBank/DDBJ whole genome shotgun (WGS) entry which is preliminary data.</text>
</comment>
<protein>
    <recommendedName>
        <fullName evidence="15">lytic cellulose monooxygenase (C4-dehydrogenating)</fullName>
        <ecNumber evidence="15">1.14.99.56</ecNumber>
    </recommendedName>
</protein>
<dbReference type="InterPro" id="IPR005103">
    <property type="entry name" value="AA9_LPMO"/>
</dbReference>
<dbReference type="AlphaFoldDB" id="A0A2N3NIK8"/>
<keyword evidence="12" id="KW-0624">Polysaccharide degradation</keyword>
<comment type="subcellular location">
    <subcellularLocation>
        <location evidence="2">Secreted</location>
    </subcellularLocation>
</comment>
<sequence>MKLGNNLILVLSGLSFEAVRAHSYVTSFIIDGVTYSGFHPRDPAANPDVIAAWRTEVPDDGWVGANDYDKPDIVCHINATNANGNLELEAGNTISFQWNGWPESHHGPVITYMAYCGEESDSCMRANKTELDFFTVDEVGLISPNETLSLYPSAMGIWATDILISNNNSFSVEIPPTLSPGNYVLRHEIIALHYARKPNLGPQHYPQCVNLMISGNGTAKPEGIPATALYGNPEDSAGLGYDIYQDPLPMPYPIPGPDLIEEAVPSAEQTPNVITSTGTAEAAEPTTT</sequence>
<evidence type="ECO:0000313" key="19">
    <source>
        <dbReference type="EMBL" id="PKS12289.1"/>
    </source>
</evidence>
<keyword evidence="6" id="KW-0136">Cellulose degradation</keyword>
<dbReference type="Pfam" id="PF03443">
    <property type="entry name" value="AA9"/>
    <property type="match status" value="1"/>
</dbReference>
<feature type="domain" description="Auxiliary Activity family 9 catalytic" evidence="18">
    <location>
        <begin position="22"/>
        <end position="247"/>
    </location>
</feature>
<dbReference type="EMBL" id="NLAX01000004">
    <property type="protein sequence ID" value="PKS12289.1"/>
    <property type="molecule type" value="Genomic_DNA"/>
</dbReference>
<dbReference type="GO" id="GO:0030245">
    <property type="term" value="P:cellulose catabolic process"/>
    <property type="evidence" value="ECO:0007669"/>
    <property type="project" value="UniProtKB-KW"/>
</dbReference>
<keyword evidence="11" id="KW-0119">Carbohydrate metabolism</keyword>
<evidence type="ECO:0000256" key="6">
    <source>
        <dbReference type="ARBA" id="ARBA00023001"/>
    </source>
</evidence>
<evidence type="ECO:0000256" key="15">
    <source>
        <dbReference type="ARBA" id="ARBA00047174"/>
    </source>
</evidence>
<evidence type="ECO:0000256" key="2">
    <source>
        <dbReference type="ARBA" id="ARBA00004613"/>
    </source>
</evidence>
<evidence type="ECO:0000256" key="17">
    <source>
        <dbReference type="SAM" id="SignalP"/>
    </source>
</evidence>
<dbReference type="InterPro" id="IPR049892">
    <property type="entry name" value="AA9"/>
</dbReference>
<keyword evidence="4" id="KW-0479">Metal-binding</keyword>
<evidence type="ECO:0000256" key="4">
    <source>
        <dbReference type="ARBA" id="ARBA00022723"/>
    </source>
</evidence>
<feature type="compositionally biased region" description="Low complexity" evidence="16">
    <location>
        <begin position="275"/>
        <end position="288"/>
    </location>
</feature>
<keyword evidence="3" id="KW-0964">Secreted</keyword>
<evidence type="ECO:0000256" key="11">
    <source>
        <dbReference type="ARBA" id="ARBA00023277"/>
    </source>
</evidence>
<evidence type="ECO:0000256" key="7">
    <source>
        <dbReference type="ARBA" id="ARBA00023002"/>
    </source>
</evidence>
<keyword evidence="8" id="KW-0186">Copper</keyword>
<keyword evidence="20" id="KW-1185">Reference proteome</keyword>
<comment type="similarity">
    <text evidence="13">Belongs to the polysaccharide monooxygenase AA9 family.</text>
</comment>
<feature type="region of interest" description="Disordered" evidence="16">
    <location>
        <begin position="268"/>
        <end position="288"/>
    </location>
</feature>
<evidence type="ECO:0000256" key="10">
    <source>
        <dbReference type="ARBA" id="ARBA00023157"/>
    </source>
</evidence>
<feature type="signal peptide" evidence="17">
    <location>
        <begin position="1"/>
        <end position="21"/>
    </location>
</feature>
<dbReference type="GO" id="GO:0004497">
    <property type="term" value="F:monooxygenase activity"/>
    <property type="evidence" value="ECO:0007669"/>
    <property type="project" value="UniProtKB-KW"/>
</dbReference>
<comment type="catalytic activity">
    <reaction evidence="14">
        <text>[(1-&gt;4)-beta-D-glucosyl]n+m + reduced acceptor + O2 = 4-dehydro-beta-D-glucosyl-[(1-&gt;4)-beta-D-glucosyl]n-1 + [(1-&gt;4)-beta-D-glucosyl]m + acceptor + H2O.</text>
        <dbReference type="EC" id="1.14.99.56"/>
    </reaction>
</comment>
<keyword evidence="5 17" id="KW-0732">Signal</keyword>
<dbReference type="STRING" id="41688.A0A2N3NIK8"/>
<dbReference type="EC" id="1.14.99.56" evidence="15"/>
<keyword evidence="10" id="KW-1015">Disulfide bond</keyword>
<organism evidence="19 20">
    <name type="scientific">Lomentospora prolificans</name>
    <dbReference type="NCBI Taxonomy" id="41688"/>
    <lineage>
        <taxon>Eukaryota</taxon>
        <taxon>Fungi</taxon>
        <taxon>Dikarya</taxon>
        <taxon>Ascomycota</taxon>
        <taxon>Pezizomycotina</taxon>
        <taxon>Sordariomycetes</taxon>
        <taxon>Hypocreomycetidae</taxon>
        <taxon>Microascales</taxon>
        <taxon>Microascaceae</taxon>
        <taxon>Lomentospora</taxon>
    </lineage>
</organism>
<evidence type="ECO:0000256" key="13">
    <source>
        <dbReference type="ARBA" id="ARBA00044502"/>
    </source>
</evidence>
<accession>A0A2N3NIK8</accession>
<dbReference type="GO" id="GO:0005576">
    <property type="term" value="C:extracellular region"/>
    <property type="evidence" value="ECO:0007669"/>
    <property type="project" value="UniProtKB-SubCell"/>
</dbReference>
<dbReference type="Proteomes" id="UP000233524">
    <property type="component" value="Unassembled WGS sequence"/>
</dbReference>
<dbReference type="VEuPathDB" id="FungiDB:jhhlp_001589"/>
<dbReference type="Gene3D" id="2.70.50.70">
    <property type="match status" value="1"/>
</dbReference>
<dbReference type="CDD" id="cd21175">
    <property type="entry name" value="LPMO_AA9"/>
    <property type="match status" value="1"/>
</dbReference>
<feature type="chain" id="PRO_5014936965" description="lytic cellulose monooxygenase (C4-dehydrogenating)" evidence="17">
    <location>
        <begin position="22"/>
        <end position="288"/>
    </location>
</feature>
<keyword evidence="9" id="KW-0503">Monooxygenase</keyword>
<comment type="cofactor">
    <cofactor evidence="1">
        <name>Cu(2+)</name>
        <dbReference type="ChEBI" id="CHEBI:29036"/>
    </cofactor>
</comment>
<proteinExistence type="inferred from homology"/>
<evidence type="ECO:0000256" key="1">
    <source>
        <dbReference type="ARBA" id="ARBA00001973"/>
    </source>
</evidence>
<evidence type="ECO:0000256" key="5">
    <source>
        <dbReference type="ARBA" id="ARBA00022729"/>
    </source>
</evidence>
<evidence type="ECO:0000256" key="14">
    <source>
        <dbReference type="ARBA" id="ARBA00045077"/>
    </source>
</evidence>
<dbReference type="PANTHER" id="PTHR33353">
    <property type="entry name" value="PUTATIVE (AFU_ORTHOLOGUE AFUA_1G12560)-RELATED"/>
    <property type="match status" value="1"/>
</dbReference>
<evidence type="ECO:0000313" key="20">
    <source>
        <dbReference type="Proteomes" id="UP000233524"/>
    </source>
</evidence>
<dbReference type="InParanoid" id="A0A2N3NIK8"/>
<evidence type="ECO:0000259" key="18">
    <source>
        <dbReference type="Pfam" id="PF03443"/>
    </source>
</evidence>
<dbReference type="PANTHER" id="PTHR33353:SF36">
    <property type="entry name" value="ENDO-BETA-1,4-GLUCANASE D"/>
    <property type="match status" value="1"/>
</dbReference>
<evidence type="ECO:0000256" key="3">
    <source>
        <dbReference type="ARBA" id="ARBA00022525"/>
    </source>
</evidence>
<evidence type="ECO:0000256" key="16">
    <source>
        <dbReference type="SAM" id="MobiDB-lite"/>
    </source>
</evidence>
<evidence type="ECO:0000256" key="12">
    <source>
        <dbReference type="ARBA" id="ARBA00023326"/>
    </source>
</evidence>
<dbReference type="OrthoDB" id="4849160at2759"/>
<name>A0A2N3NIK8_9PEZI</name>
<evidence type="ECO:0000256" key="9">
    <source>
        <dbReference type="ARBA" id="ARBA00023033"/>
    </source>
</evidence>
<keyword evidence="7" id="KW-0560">Oxidoreductase</keyword>
<dbReference type="GO" id="GO:0046872">
    <property type="term" value="F:metal ion binding"/>
    <property type="evidence" value="ECO:0007669"/>
    <property type="project" value="UniProtKB-KW"/>
</dbReference>
<reference evidence="19 20" key="1">
    <citation type="journal article" date="2017" name="G3 (Bethesda)">
        <title>First Draft Genome Sequence of the Pathogenic Fungus Lomentospora prolificans (Formerly Scedosporium prolificans).</title>
        <authorList>
            <person name="Luo R."/>
            <person name="Zimin A."/>
            <person name="Workman R."/>
            <person name="Fan Y."/>
            <person name="Pertea G."/>
            <person name="Grossman N."/>
            <person name="Wear M.P."/>
            <person name="Jia B."/>
            <person name="Miller H."/>
            <person name="Casadevall A."/>
            <person name="Timp W."/>
            <person name="Zhang S.X."/>
            <person name="Salzberg S.L."/>
        </authorList>
    </citation>
    <scope>NUCLEOTIDE SEQUENCE [LARGE SCALE GENOMIC DNA]</scope>
    <source>
        <strain evidence="19 20">JHH-5317</strain>
    </source>
</reference>